<dbReference type="Gene3D" id="3.40.50.150">
    <property type="entry name" value="Vaccinia Virus protein VP39"/>
    <property type="match status" value="1"/>
</dbReference>
<dbReference type="EMBL" id="CP023701">
    <property type="protein sequence ID" value="QEU80044.1"/>
    <property type="molecule type" value="Genomic_DNA"/>
</dbReference>
<keyword evidence="3" id="KW-0808">Transferase</keyword>
<dbReference type="CDD" id="cd02440">
    <property type="entry name" value="AdoMet_MTases"/>
    <property type="match status" value="1"/>
</dbReference>
<keyword evidence="3" id="KW-0489">Methyltransferase</keyword>
<dbReference type="GO" id="GO:0032259">
    <property type="term" value="P:methylation"/>
    <property type="evidence" value="ECO:0007669"/>
    <property type="project" value="UniProtKB-KW"/>
</dbReference>
<name>A0A5P2URC4_9ACTN</name>
<proteinExistence type="predicted"/>
<dbReference type="SUPFAM" id="SSF53335">
    <property type="entry name" value="S-adenosyl-L-methionine-dependent methyltransferases"/>
    <property type="match status" value="1"/>
</dbReference>
<dbReference type="OrthoDB" id="495703at2"/>
<evidence type="ECO:0000259" key="1">
    <source>
        <dbReference type="Pfam" id="PF13649"/>
    </source>
</evidence>
<feature type="domain" description="Methyltransferase" evidence="1">
    <location>
        <begin position="52"/>
        <end position="145"/>
    </location>
</feature>
<reference evidence="2" key="3">
    <citation type="submission" date="2020-09" db="EMBL/GenBank/DDBJ databases">
        <authorList>
            <person name="Sun Q."/>
            <person name="Ohkuma M."/>
        </authorList>
    </citation>
    <scope>NUCLEOTIDE SEQUENCE</scope>
    <source>
        <strain evidence="2">JCM 4834</strain>
    </source>
</reference>
<accession>A0A5P2URC4</accession>
<dbReference type="Proteomes" id="UP000326831">
    <property type="component" value="Chromosome"/>
</dbReference>
<gene>
    <name evidence="3" type="ORF">CP968_18560</name>
    <name evidence="2" type="ORF">GCM10010371_08260</name>
</gene>
<dbReference type="GO" id="GO:0008168">
    <property type="term" value="F:methyltransferase activity"/>
    <property type="evidence" value="ECO:0007669"/>
    <property type="project" value="UniProtKB-KW"/>
</dbReference>
<dbReference type="InterPro" id="IPR041698">
    <property type="entry name" value="Methyltransf_25"/>
</dbReference>
<evidence type="ECO:0000313" key="3">
    <source>
        <dbReference type="EMBL" id="QEU80044.1"/>
    </source>
</evidence>
<reference evidence="2" key="1">
    <citation type="journal article" date="2014" name="Int. J. Syst. Evol. Microbiol.">
        <title>Complete genome sequence of Corynebacterium casei LMG S-19264T (=DSM 44701T), isolated from a smear-ripened cheese.</title>
        <authorList>
            <consortium name="US DOE Joint Genome Institute (JGI-PGF)"/>
            <person name="Walter F."/>
            <person name="Albersmeier A."/>
            <person name="Kalinowski J."/>
            <person name="Ruckert C."/>
        </authorList>
    </citation>
    <scope>NUCLEOTIDE SEQUENCE</scope>
    <source>
        <strain evidence="2">JCM 4834</strain>
    </source>
</reference>
<dbReference type="RefSeq" id="WP_150519058.1">
    <property type="nucleotide sequence ID" value="NZ_BMVX01000002.1"/>
</dbReference>
<dbReference type="Pfam" id="PF13649">
    <property type="entry name" value="Methyltransf_25"/>
    <property type="match status" value="1"/>
</dbReference>
<organism evidence="3 4">
    <name type="scientific">Streptomyces subrutilus</name>
    <dbReference type="NCBI Taxonomy" id="36818"/>
    <lineage>
        <taxon>Bacteria</taxon>
        <taxon>Bacillati</taxon>
        <taxon>Actinomycetota</taxon>
        <taxon>Actinomycetes</taxon>
        <taxon>Kitasatosporales</taxon>
        <taxon>Streptomycetaceae</taxon>
        <taxon>Streptomyces</taxon>
    </lineage>
</organism>
<dbReference type="Proteomes" id="UP000634660">
    <property type="component" value="Unassembled WGS sequence"/>
</dbReference>
<evidence type="ECO:0000313" key="4">
    <source>
        <dbReference type="Proteomes" id="UP000326831"/>
    </source>
</evidence>
<keyword evidence="4" id="KW-1185">Reference proteome</keyword>
<dbReference type="EMBL" id="BMVX01000002">
    <property type="protein sequence ID" value="GGZ50906.1"/>
    <property type="molecule type" value="Genomic_DNA"/>
</dbReference>
<dbReference type="AlphaFoldDB" id="A0A5P2URC4"/>
<sequence>MPPTERYRTAWDGYWEASSGAPGEPFWDADPALTAARDLTLLTPHADPALPIVDLGCGNGTQTRYLATRFARAVGVDLSHAAVAHARRSDPAGSAAYEQLDLSDPEGARALHARLGDTNAYMRAVLHQSDPADRPGVVATLATLLGTRGRALVLEPTGEAKTVIRSVAERPGGPSAKLRSVFTHDLRPGEVAEGEIAALLRGAGLDIADEGALTLAMSETHADGTPVALPARWYLAAPTAPAP</sequence>
<reference evidence="3 4" key="2">
    <citation type="submission" date="2017-09" db="EMBL/GenBank/DDBJ databases">
        <authorList>
            <person name="Lee N."/>
            <person name="Cho B.-K."/>
        </authorList>
    </citation>
    <scope>NUCLEOTIDE SEQUENCE [LARGE SCALE GENOMIC DNA]</scope>
    <source>
        <strain evidence="3 4">ATCC 27467</strain>
    </source>
</reference>
<dbReference type="InterPro" id="IPR029063">
    <property type="entry name" value="SAM-dependent_MTases_sf"/>
</dbReference>
<dbReference type="KEGG" id="ssub:CP968_18560"/>
<evidence type="ECO:0000313" key="2">
    <source>
        <dbReference type="EMBL" id="GGZ50906.1"/>
    </source>
</evidence>
<protein>
    <submittedName>
        <fullName evidence="2 3">Methyltransferase</fullName>
    </submittedName>
</protein>